<evidence type="ECO:0000256" key="9">
    <source>
        <dbReference type="ARBA" id="ARBA00052756"/>
    </source>
</evidence>
<evidence type="ECO:0000256" key="7">
    <source>
        <dbReference type="ARBA" id="ARBA00023004"/>
    </source>
</evidence>
<dbReference type="PROSITE" id="PS01230">
    <property type="entry name" value="TRMA_1"/>
    <property type="match status" value="1"/>
</dbReference>
<dbReference type="PROSITE" id="PS01231">
    <property type="entry name" value="TRMA_2"/>
    <property type="match status" value="1"/>
</dbReference>
<dbReference type="RefSeq" id="WP_188923870.1">
    <property type="nucleotide sequence ID" value="NZ_BMQI01000004.1"/>
</dbReference>
<evidence type="ECO:0000256" key="1">
    <source>
        <dbReference type="ARBA" id="ARBA00022485"/>
    </source>
</evidence>
<dbReference type="EMBL" id="JAKILJ010000004">
    <property type="protein sequence ID" value="MCL1104220.1"/>
    <property type="molecule type" value="Genomic_DNA"/>
</dbReference>
<keyword evidence="2 11" id="KW-0698">rRNA processing</keyword>
<dbReference type="CDD" id="cd02440">
    <property type="entry name" value="AdoMet_MTases"/>
    <property type="match status" value="1"/>
</dbReference>
<dbReference type="PANTHER" id="PTHR11061:SF49">
    <property type="entry name" value="23S RRNA (URACIL(1939)-C(5))-METHYLTRANSFERASE RLMD"/>
    <property type="match status" value="1"/>
</dbReference>
<dbReference type="GO" id="GO:0003723">
    <property type="term" value="F:RNA binding"/>
    <property type="evidence" value="ECO:0007669"/>
    <property type="project" value="InterPro"/>
</dbReference>
<evidence type="ECO:0000256" key="13">
    <source>
        <dbReference type="PROSITE-ProRule" id="PRU10015"/>
    </source>
</evidence>
<feature type="binding site" evidence="11">
    <location>
        <position position="322"/>
    </location>
    <ligand>
        <name>S-adenosyl-L-methionine</name>
        <dbReference type="ChEBI" id="CHEBI:59789"/>
    </ligand>
</feature>
<dbReference type="NCBIfam" id="NF009639">
    <property type="entry name" value="PRK13168.1"/>
    <property type="match status" value="1"/>
</dbReference>
<comment type="catalytic activity">
    <reaction evidence="9 11">
        <text>uridine(1939) in 23S rRNA + S-adenosyl-L-methionine = 5-methyluridine(1939) in 23S rRNA + S-adenosyl-L-homocysteine + H(+)</text>
        <dbReference type="Rhea" id="RHEA:42908"/>
        <dbReference type="Rhea" id="RHEA-COMP:10278"/>
        <dbReference type="Rhea" id="RHEA-COMP:10279"/>
        <dbReference type="ChEBI" id="CHEBI:15378"/>
        <dbReference type="ChEBI" id="CHEBI:57856"/>
        <dbReference type="ChEBI" id="CHEBI:59789"/>
        <dbReference type="ChEBI" id="CHEBI:65315"/>
        <dbReference type="ChEBI" id="CHEBI:74447"/>
        <dbReference type="EC" id="2.1.1.190"/>
    </reaction>
</comment>
<evidence type="ECO:0000256" key="12">
    <source>
        <dbReference type="PROSITE-ProRule" id="PRU01024"/>
    </source>
</evidence>
<dbReference type="InterPro" id="IPR001566">
    <property type="entry name" value="23S_rRNA_MeTrfase_RlmD"/>
</dbReference>
<dbReference type="GO" id="GO:0005506">
    <property type="term" value="F:iron ion binding"/>
    <property type="evidence" value="ECO:0007669"/>
    <property type="project" value="UniProtKB-UniRule"/>
</dbReference>
<keyword evidence="5 11" id="KW-0949">S-adenosyl-L-methionine</keyword>
<organism evidence="15 16">
    <name type="scientific">Shewanella algicola</name>
    <dbReference type="NCBI Taxonomy" id="640633"/>
    <lineage>
        <taxon>Bacteria</taxon>
        <taxon>Pseudomonadati</taxon>
        <taxon>Pseudomonadota</taxon>
        <taxon>Gammaproteobacteria</taxon>
        <taxon>Alteromonadales</taxon>
        <taxon>Shewanellaceae</taxon>
        <taxon>Shewanella</taxon>
    </lineage>
</organism>
<dbReference type="GO" id="GO:0070041">
    <property type="term" value="F:rRNA (uridine-C5-)-methyltransferase activity"/>
    <property type="evidence" value="ECO:0007669"/>
    <property type="project" value="UniProtKB-UniRule"/>
</dbReference>
<evidence type="ECO:0000256" key="2">
    <source>
        <dbReference type="ARBA" id="ARBA00022552"/>
    </source>
</evidence>
<dbReference type="InterPro" id="IPR010280">
    <property type="entry name" value="U5_MeTrfase_fam"/>
</dbReference>
<feature type="binding site" evidence="11">
    <location>
        <position position="83"/>
    </location>
    <ligand>
        <name>[4Fe-4S] cluster</name>
        <dbReference type="ChEBI" id="CHEBI:49883"/>
    </ligand>
</feature>
<evidence type="ECO:0000256" key="8">
    <source>
        <dbReference type="ARBA" id="ARBA00023014"/>
    </source>
</evidence>
<feature type="domain" description="TRAM" evidence="14">
    <location>
        <begin position="12"/>
        <end position="70"/>
    </location>
</feature>
<keyword evidence="16" id="KW-1185">Reference proteome</keyword>
<dbReference type="InterPro" id="IPR012340">
    <property type="entry name" value="NA-bd_OB-fold"/>
</dbReference>
<evidence type="ECO:0000313" key="15">
    <source>
        <dbReference type="EMBL" id="MCL1104220.1"/>
    </source>
</evidence>
<dbReference type="SUPFAM" id="SSF50249">
    <property type="entry name" value="Nucleic acid-binding proteins"/>
    <property type="match status" value="1"/>
</dbReference>
<comment type="caution">
    <text evidence="15">The sequence shown here is derived from an EMBL/GenBank/DDBJ whole genome shotgun (WGS) entry which is preliminary data.</text>
</comment>
<evidence type="ECO:0000256" key="10">
    <source>
        <dbReference type="ARBA" id="ARBA00059995"/>
    </source>
</evidence>
<accession>A0A9X1Z351</accession>
<dbReference type="EC" id="2.1.1.190" evidence="11"/>
<proteinExistence type="inferred from homology"/>
<keyword evidence="6 11" id="KW-0479">Metal-binding</keyword>
<evidence type="ECO:0000313" key="16">
    <source>
        <dbReference type="Proteomes" id="UP001139408"/>
    </source>
</evidence>
<dbReference type="SUPFAM" id="SSF53335">
    <property type="entry name" value="S-adenosyl-L-methionine-dependent methyltransferases"/>
    <property type="match status" value="1"/>
</dbReference>
<evidence type="ECO:0000259" key="14">
    <source>
        <dbReference type="PROSITE" id="PS50926"/>
    </source>
</evidence>
<evidence type="ECO:0000256" key="6">
    <source>
        <dbReference type="ARBA" id="ARBA00022723"/>
    </source>
</evidence>
<feature type="binding site" evidence="11 12">
    <location>
        <position position="317"/>
    </location>
    <ligand>
        <name>S-adenosyl-L-methionine</name>
        <dbReference type="ChEBI" id="CHEBI:59789"/>
    </ligand>
</feature>
<dbReference type="GO" id="GO:0070475">
    <property type="term" value="P:rRNA base methylation"/>
    <property type="evidence" value="ECO:0007669"/>
    <property type="project" value="TreeGrafter"/>
</dbReference>
<gene>
    <name evidence="11 15" type="primary">rlmD</name>
    <name evidence="15" type="ORF">L2749_02955</name>
</gene>
<dbReference type="FunFam" id="2.40.50.140:FF:000097">
    <property type="entry name" value="23S rRNA (uracil(1939)-C(5))-methyltransferase RlmD"/>
    <property type="match status" value="1"/>
</dbReference>
<comment type="function">
    <text evidence="10 11">Catalyzes the formation of 5-methyl-uridine at position 1939 (m5U1939) in 23S rRNA.</text>
</comment>
<feature type="binding site" evidence="11">
    <location>
        <position position="92"/>
    </location>
    <ligand>
        <name>[4Fe-4S] cluster</name>
        <dbReference type="ChEBI" id="CHEBI:49883"/>
    </ligand>
</feature>
<dbReference type="Pfam" id="PF01938">
    <property type="entry name" value="TRAM"/>
    <property type="match status" value="1"/>
</dbReference>
<dbReference type="PROSITE" id="PS50926">
    <property type="entry name" value="TRAM"/>
    <property type="match status" value="1"/>
</dbReference>
<dbReference type="PANTHER" id="PTHR11061">
    <property type="entry name" value="RNA M5U METHYLTRANSFERASE"/>
    <property type="match status" value="1"/>
</dbReference>
<dbReference type="InterPro" id="IPR002792">
    <property type="entry name" value="TRAM_dom"/>
</dbReference>
<evidence type="ECO:0000256" key="5">
    <source>
        <dbReference type="ARBA" id="ARBA00022691"/>
    </source>
</evidence>
<evidence type="ECO:0000256" key="4">
    <source>
        <dbReference type="ARBA" id="ARBA00022679"/>
    </source>
</evidence>
<dbReference type="Proteomes" id="UP001139408">
    <property type="component" value="Unassembled WGS sequence"/>
</dbReference>
<comment type="similarity">
    <text evidence="11">Belongs to the class I-like SAM-binding methyltransferase superfamily. RNA M5U methyltransferase family. RlmD subfamily.</text>
</comment>
<dbReference type="InterPro" id="IPR030391">
    <property type="entry name" value="MeTrfase_TrmA_CS"/>
</dbReference>
<dbReference type="GO" id="GO:0051539">
    <property type="term" value="F:4 iron, 4 sulfur cluster binding"/>
    <property type="evidence" value="ECO:0007669"/>
    <property type="project" value="UniProtKB-KW"/>
</dbReference>
<keyword evidence="1 11" id="KW-0004">4Fe-4S</keyword>
<dbReference type="Gene3D" id="2.40.50.140">
    <property type="entry name" value="Nucleic acid-binding proteins"/>
    <property type="match status" value="1"/>
</dbReference>
<feature type="binding site" evidence="11 12">
    <location>
        <position position="338"/>
    </location>
    <ligand>
        <name>S-adenosyl-L-methionine</name>
        <dbReference type="ChEBI" id="CHEBI:59789"/>
    </ligand>
</feature>
<dbReference type="PROSITE" id="PS51687">
    <property type="entry name" value="SAM_MT_RNA_M5U"/>
    <property type="match status" value="1"/>
</dbReference>
<dbReference type="HAMAP" id="MF_01010">
    <property type="entry name" value="23SrRNA_methyltr_RlmD"/>
    <property type="match status" value="1"/>
</dbReference>
<feature type="binding site" evidence="11 12">
    <location>
        <position position="288"/>
    </location>
    <ligand>
        <name>S-adenosyl-L-methionine</name>
        <dbReference type="ChEBI" id="CHEBI:59789"/>
    </ligand>
</feature>
<dbReference type="Gene3D" id="3.40.50.150">
    <property type="entry name" value="Vaccinia Virus protein VP39"/>
    <property type="match status" value="1"/>
</dbReference>
<feature type="binding site" evidence="11">
    <location>
        <position position="365"/>
    </location>
    <ligand>
        <name>S-adenosyl-L-methionine</name>
        <dbReference type="ChEBI" id="CHEBI:59789"/>
    </ligand>
</feature>
<keyword evidence="4 11" id="KW-0808">Transferase</keyword>
<reference evidence="15" key="1">
    <citation type="submission" date="2022-01" db="EMBL/GenBank/DDBJ databases">
        <title>Whole genome-based taxonomy of the Shewanellaceae.</title>
        <authorList>
            <person name="Martin-Rodriguez A.J."/>
        </authorList>
    </citation>
    <scope>NUCLEOTIDE SEQUENCE</scope>
    <source>
        <strain evidence="15">DSM 23803</strain>
    </source>
</reference>
<keyword evidence="8 11" id="KW-0411">Iron-sulfur</keyword>
<feature type="active site" description="Nucleophile" evidence="11 12">
    <location>
        <position position="411"/>
    </location>
</feature>
<dbReference type="Pfam" id="PF05958">
    <property type="entry name" value="tRNA_U5-meth_tr"/>
    <property type="match status" value="1"/>
</dbReference>
<keyword evidence="3 11" id="KW-0489">Methyltransferase</keyword>
<name>A0A9X1Z351_9GAMM</name>
<feature type="binding site" evidence="11">
    <location>
        <position position="174"/>
    </location>
    <ligand>
        <name>[4Fe-4S] cluster</name>
        <dbReference type="ChEBI" id="CHEBI:49883"/>
    </ligand>
</feature>
<protein>
    <recommendedName>
        <fullName evidence="11">23S rRNA (uracil(1939)-C(5))-methyltransferase RlmD</fullName>
        <ecNumber evidence="11">2.1.1.190</ecNumber>
    </recommendedName>
    <alternativeName>
        <fullName evidence="11">23S rRNA(m5U1939)-methyltransferase</fullName>
    </alternativeName>
</protein>
<dbReference type="AlphaFoldDB" id="A0A9X1Z351"/>
<evidence type="ECO:0000256" key="3">
    <source>
        <dbReference type="ARBA" id="ARBA00022603"/>
    </source>
</evidence>
<evidence type="ECO:0000256" key="11">
    <source>
        <dbReference type="HAMAP-Rule" id="MF_01010"/>
    </source>
</evidence>
<dbReference type="NCBIfam" id="TIGR00479">
    <property type="entry name" value="rumA"/>
    <property type="match status" value="1"/>
</dbReference>
<dbReference type="Gene3D" id="2.40.50.1070">
    <property type="match status" value="1"/>
</dbReference>
<feature type="binding site" evidence="11 12">
    <location>
        <position position="385"/>
    </location>
    <ligand>
        <name>S-adenosyl-L-methionine</name>
        <dbReference type="ChEBI" id="CHEBI:59789"/>
    </ligand>
</feature>
<dbReference type="InterPro" id="IPR030390">
    <property type="entry name" value="MeTrfase_TrmA_AS"/>
</dbReference>
<dbReference type="FunFam" id="3.40.50.150:FF:000009">
    <property type="entry name" value="23S rRNA (Uracil(1939)-C(5))-methyltransferase RlmD"/>
    <property type="match status" value="1"/>
</dbReference>
<feature type="binding site" evidence="11">
    <location>
        <position position="89"/>
    </location>
    <ligand>
        <name>[4Fe-4S] cluster</name>
        <dbReference type="ChEBI" id="CHEBI:49883"/>
    </ligand>
</feature>
<sequence length="455" mass="50070">MAQFFKEKPNKSKQLSAKLSLDITQLDHLGAGIAQHQGKVVFVAGALPGERATVQLVEQKKSYAKAKLIKIDSPASSRIKAHCPHYVQCGGCDLQHMDTQAQREHKQTALVDLITKLSSAEPVAENLVATPIVDDAWHYRRRARLATVFDKNTQRLQLGFRAANSNKIVEINQCPVLAAPLSELITPLAVNLNQLKAKASLGHVELTQADNGHFAVLRVTKTLPNSDLRWLSGFAEKHQLNLLLQDEAGQLTQIYPALSSDEDKVTLPFYLLADNSVRCSFTPGNFVQVNGVINQAMVEQAIDWLEPQAGERILDLFCGVGNFSLPLAKKAAQVIAVEGVAEMVEQAKQNALDNQLTNVSFYHADLSADLSEQTWLGKIDKLLLDPARAGAYESLQWLQKMQPKKVVYVSCNPASLARDSSVLLANGYRIAKVGLVDMFPQTHHIEAMVLFELGK</sequence>
<feature type="active site" evidence="13">
    <location>
        <position position="411"/>
    </location>
</feature>
<dbReference type="InterPro" id="IPR029063">
    <property type="entry name" value="SAM-dependent_MTases_sf"/>
</dbReference>
<keyword evidence="7 11" id="KW-0408">Iron</keyword>